<gene>
    <name evidence="1" type="ORF">Pint_19957</name>
</gene>
<evidence type="ECO:0000313" key="2">
    <source>
        <dbReference type="Proteomes" id="UP001163603"/>
    </source>
</evidence>
<evidence type="ECO:0000313" key="1">
    <source>
        <dbReference type="EMBL" id="KAJ0014744.1"/>
    </source>
</evidence>
<dbReference type="EMBL" id="CM047748">
    <property type="protein sequence ID" value="KAJ0014744.1"/>
    <property type="molecule type" value="Genomic_DNA"/>
</dbReference>
<name>A0ACC0XC12_9ROSI</name>
<keyword evidence="2" id="KW-1185">Reference proteome</keyword>
<organism evidence="1 2">
    <name type="scientific">Pistacia integerrima</name>
    <dbReference type="NCBI Taxonomy" id="434235"/>
    <lineage>
        <taxon>Eukaryota</taxon>
        <taxon>Viridiplantae</taxon>
        <taxon>Streptophyta</taxon>
        <taxon>Embryophyta</taxon>
        <taxon>Tracheophyta</taxon>
        <taxon>Spermatophyta</taxon>
        <taxon>Magnoliopsida</taxon>
        <taxon>eudicotyledons</taxon>
        <taxon>Gunneridae</taxon>
        <taxon>Pentapetalae</taxon>
        <taxon>rosids</taxon>
        <taxon>malvids</taxon>
        <taxon>Sapindales</taxon>
        <taxon>Anacardiaceae</taxon>
        <taxon>Pistacia</taxon>
    </lineage>
</organism>
<dbReference type="Proteomes" id="UP001163603">
    <property type="component" value="Chromosome 13"/>
</dbReference>
<sequence length="432" mass="47862">MVPILTNIKAVDSKAGYLSPIESEIMEDLGHSVAAVSIGYAFRLPLMLQASSQHKLSKFMDAWFLDLREHHWELELAFMWHLHMLQKLHLRISEKHQQQLISLQLMLTCGISLMFFLGTVVSWHALPLIGNFLLPFKVLSDLVTLLNKVIPSATPIVVFSTFISICGFLVLGCCYSVFGSALTIGGLVGSIVNGKITDLIGRRKAFWLADFFFTIGWLAIAFSNAAWSLDLGRLSLGIAIGLTFYVAPVYVAEIAPKNIRGALTLVNQAMVGREKEIDAALQKLRGRTANISQESANIKVYTEAFQQQSEEGIFNLFRPRYANALIVGIGIMSLQQLGGINAILFYCSSIFEAANFSSKVGTISMAIIQIPVVLVSVILIDKSGRRPLLMVSSSGTCFSFFLLGLSFCLQYHNYWKEITPVLVYIGIMVIQY</sequence>
<reference evidence="2" key="1">
    <citation type="journal article" date="2023" name="G3 (Bethesda)">
        <title>Genome assembly and association tests identify interacting loci associated with vigor, precocity, and sex in interspecific pistachio rootstocks.</title>
        <authorList>
            <person name="Palmer W."/>
            <person name="Jacygrad E."/>
            <person name="Sagayaradj S."/>
            <person name="Cavanaugh K."/>
            <person name="Han R."/>
            <person name="Bertier L."/>
            <person name="Beede B."/>
            <person name="Kafkas S."/>
            <person name="Golino D."/>
            <person name="Preece J."/>
            <person name="Michelmore R."/>
        </authorList>
    </citation>
    <scope>NUCLEOTIDE SEQUENCE [LARGE SCALE GENOMIC DNA]</scope>
</reference>
<comment type="caution">
    <text evidence="1">The sequence shown here is derived from an EMBL/GenBank/DDBJ whole genome shotgun (WGS) entry which is preliminary data.</text>
</comment>
<proteinExistence type="predicted"/>
<protein>
    <submittedName>
        <fullName evidence="1">Uncharacterized protein</fullName>
    </submittedName>
</protein>
<accession>A0ACC0XC12</accession>